<name>A0A8H5AW52_9AGAR</name>
<dbReference type="GO" id="GO:0005771">
    <property type="term" value="C:multivesicular body"/>
    <property type="evidence" value="ECO:0007669"/>
    <property type="project" value="TreeGrafter"/>
</dbReference>
<keyword evidence="6" id="KW-0967">Endosome</keyword>
<keyword evidence="4" id="KW-0813">Transport</keyword>
<organism evidence="12 13">
    <name type="scientific">Psilocybe cf. subviscida</name>
    <dbReference type="NCBI Taxonomy" id="2480587"/>
    <lineage>
        <taxon>Eukaryota</taxon>
        <taxon>Fungi</taxon>
        <taxon>Dikarya</taxon>
        <taxon>Basidiomycota</taxon>
        <taxon>Agaricomycotina</taxon>
        <taxon>Agaricomycetes</taxon>
        <taxon>Agaricomycetidae</taxon>
        <taxon>Agaricales</taxon>
        <taxon>Agaricineae</taxon>
        <taxon>Strophariaceae</taxon>
        <taxon>Psilocybe</taxon>
    </lineage>
</organism>
<accession>A0A8H5AW52</accession>
<dbReference type="EMBL" id="JAACJJ010000056">
    <property type="protein sequence ID" value="KAF5311806.1"/>
    <property type="molecule type" value="Genomic_DNA"/>
</dbReference>
<dbReference type="InterPro" id="IPR044538">
    <property type="entry name" value="Vta1-like"/>
</dbReference>
<keyword evidence="8" id="KW-0472">Membrane</keyword>
<evidence type="ECO:0000256" key="2">
    <source>
        <dbReference type="ARBA" id="ARBA00004496"/>
    </source>
</evidence>
<feature type="compositionally biased region" description="Low complexity" evidence="9">
    <location>
        <begin position="312"/>
        <end position="333"/>
    </location>
</feature>
<keyword evidence="7" id="KW-0653">Protein transport</keyword>
<dbReference type="GO" id="GO:0015031">
    <property type="term" value="P:protein transport"/>
    <property type="evidence" value="ECO:0007669"/>
    <property type="project" value="UniProtKB-KW"/>
</dbReference>
<feature type="compositionally biased region" description="Low complexity" evidence="9">
    <location>
        <begin position="196"/>
        <end position="213"/>
    </location>
</feature>
<dbReference type="Gene3D" id="1.25.40.270">
    <property type="entry name" value="Vacuolar protein sorting-associated protein vta1"/>
    <property type="match status" value="1"/>
</dbReference>
<sequence>MSSSLLGLPPVPAGLKPISSFLQRADELAKQDKIVSYWCTYYAAQVGISLKARDAPSRDFLMNLLDLLEQMKSAIGSHDAIDVETVSAAYVENFALKVFANADNEDRRGGVTRSTAKKFLAASNFLEVLKVFPKRDVSEANEEKIKYSKWKAADIAKAFREGRKPAPGPPGWAEEQEELRRVLQEQVDSQNSPEITTLPTVPSGPTSSSPPRSSHVDESTPRHSPSRRSPTSSSPSKPTHIHVDRSLNGWNNGPADSPETWSNAATPGGDPPNTAASVYTIGSVTPSTAGYSFQHPDSPTRSAARSGPAIPTTKPRSGSGSSSNTISSTGSKGVLKKSSSKTPSPDSDKRVHFSPSTVGTPAEPPHTQLPSSSSSGSPTRHQYTGPDSIYAPSAPPNVPIPPLHAAYPSQTSPTSHYPSAAPPPPSSSSPPRQNYIYGPPKQASPVRYAPPPPPPPPAPVEVELTPALISKVQRHCRFAISSLDYEDAEQARKELRAALALLDG</sequence>
<keyword evidence="5" id="KW-0963">Cytoplasm</keyword>
<evidence type="ECO:0000313" key="13">
    <source>
        <dbReference type="Proteomes" id="UP000567179"/>
    </source>
</evidence>
<comment type="subcellular location">
    <subcellularLocation>
        <location evidence="2">Cytoplasm</location>
    </subcellularLocation>
    <subcellularLocation>
        <location evidence="1">Endosome membrane</location>
        <topology evidence="1">Peripheral membrane protein</topology>
    </subcellularLocation>
</comment>
<dbReference type="InterPro" id="IPR023175">
    <property type="entry name" value="Vta1/CALS_N_sf"/>
</dbReference>
<evidence type="ECO:0000256" key="1">
    <source>
        <dbReference type="ARBA" id="ARBA00004481"/>
    </source>
</evidence>
<dbReference type="InterPro" id="IPR041212">
    <property type="entry name" value="Vta1_C"/>
</dbReference>
<feature type="domain" description="Vta1 C-terminal" evidence="11">
    <location>
        <begin position="468"/>
        <end position="502"/>
    </location>
</feature>
<dbReference type="Pfam" id="PF04652">
    <property type="entry name" value="Vta1"/>
    <property type="match status" value="1"/>
</dbReference>
<evidence type="ECO:0000259" key="10">
    <source>
        <dbReference type="Pfam" id="PF04652"/>
    </source>
</evidence>
<evidence type="ECO:0000256" key="5">
    <source>
        <dbReference type="ARBA" id="ARBA00022490"/>
    </source>
</evidence>
<dbReference type="Pfam" id="PF18097">
    <property type="entry name" value="Vta1_C"/>
    <property type="match status" value="1"/>
</dbReference>
<dbReference type="Proteomes" id="UP000567179">
    <property type="component" value="Unassembled WGS sequence"/>
</dbReference>
<comment type="caution">
    <text evidence="12">The sequence shown here is derived from an EMBL/GenBank/DDBJ whole genome shotgun (WGS) entry which is preliminary data.</text>
</comment>
<keyword evidence="13" id="KW-1185">Reference proteome</keyword>
<dbReference type="InterPro" id="IPR039431">
    <property type="entry name" value="Vta1/CALS_N"/>
</dbReference>
<evidence type="ECO:0000256" key="9">
    <source>
        <dbReference type="SAM" id="MobiDB-lite"/>
    </source>
</evidence>
<proteinExistence type="inferred from homology"/>
<evidence type="ECO:0000313" key="12">
    <source>
        <dbReference type="EMBL" id="KAF5311806.1"/>
    </source>
</evidence>
<dbReference type="GO" id="GO:0032511">
    <property type="term" value="P:late endosome to vacuole transport via multivesicular body sorting pathway"/>
    <property type="evidence" value="ECO:0007669"/>
    <property type="project" value="InterPro"/>
</dbReference>
<feature type="domain" description="Vta1/callose synthase N-terminal" evidence="10">
    <location>
        <begin position="18"/>
        <end position="161"/>
    </location>
</feature>
<dbReference type="GO" id="GO:0010008">
    <property type="term" value="C:endosome membrane"/>
    <property type="evidence" value="ECO:0007669"/>
    <property type="project" value="UniProtKB-SubCell"/>
</dbReference>
<feature type="compositionally biased region" description="Pro residues" evidence="9">
    <location>
        <begin position="393"/>
        <end position="402"/>
    </location>
</feature>
<protein>
    <recommendedName>
        <fullName evidence="14">DUF605-domain-containing protein</fullName>
    </recommendedName>
</protein>
<feature type="compositionally biased region" description="Pro residues" evidence="9">
    <location>
        <begin position="448"/>
        <end position="459"/>
    </location>
</feature>
<feature type="region of interest" description="Disordered" evidence="9">
    <location>
        <begin position="161"/>
        <end position="461"/>
    </location>
</feature>
<dbReference type="AlphaFoldDB" id="A0A8H5AW52"/>
<evidence type="ECO:0008006" key="14">
    <source>
        <dbReference type="Google" id="ProtNLM"/>
    </source>
</evidence>
<evidence type="ECO:0000256" key="3">
    <source>
        <dbReference type="ARBA" id="ARBA00007895"/>
    </source>
</evidence>
<evidence type="ECO:0000256" key="4">
    <source>
        <dbReference type="ARBA" id="ARBA00022448"/>
    </source>
</evidence>
<dbReference type="OrthoDB" id="391137at2759"/>
<reference evidence="12 13" key="1">
    <citation type="journal article" date="2020" name="ISME J.">
        <title>Uncovering the hidden diversity of litter-decomposition mechanisms in mushroom-forming fungi.</title>
        <authorList>
            <person name="Floudas D."/>
            <person name="Bentzer J."/>
            <person name="Ahren D."/>
            <person name="Johansson T."/>
            <person name="Persson P."/>
            <person name="Tunlid A."/>
        </authorList>
    </citation>
    <scope>NUCLEOTIDE SEQUENCE [LARGE SCALE GENOMIC DNA]</scope>
    <source>
        <strain evidence="12 13">CBS 101986</strain>
    </source>
</reference>
<evidence type="ECO:0000259" key="11">
    <source>
        <dbReference type="Pfam" id="PF18097"/>
    </source>
</evidence>
<feature type="compositionally biased region" description="Polar residues" evidence="9">
    <location>
        <begin position="274"/>
        <end position="303"/>
    </location>
</feature>
<feature type="compositionally biased region" description="Low complexity" evidence="9">
    <location>
        <begin position="227"/>
        <end position="238"/>
    </location>
</feature>
<dbReference type="Gene3D" id="1.20.5.420">
    <property type="entry name" value="Immunoglobulin FC, subunit C"/>
    <property type="match status" value="1"/>
</dbReference>
<evidence type="ECO:0000256" key="6">
    <source>
        <dbReference type="ARBA" id="ARBA00022753"/>
    </source>
</evidence>
<dbReference type="PANTHER" id="PTHR46009:SF1">
    <property type="entry name" value="VACUOLAR PROTEIN SORTING-ASSOCIATED PROTEIN VTA1 HOMOLOG"/>
    <property type="match status" value="1"/>
</dbReference>
<dbReference type="PANTHER" id="PTHR46009">
    <property type="entry name" value="VACUOLAR PROTEIN SORTING-ASSOCIATED PROTEIN VTA1 HOMOLOG"/>
    <property type="match status" value="1"/>
</dbReference>
<evidence type="ECO:0000256" key="8">
    <source>
        <dbReference type="ARBA" id="ARBA00023136"/>
    </source>
</evidence>
<gene>
    <name evidence="12" type="ORF">D9619_002836</name>
</gene>
<comment type="similarity">
    <text evidence="3">Belongs to the VTA1 family.</text>
</comment>
<evidence type="ECO:0000256" key="7">
    <source>
        <dbReference type="ARBA" id="ARBA00022927"/>
    </source>
</evidence>